<dbReference type="Proteomes" id="UP000052268">
    <property type="component" value="Unassembled WGS sequence"/>
</dbReference>
<keyword evidence="2" id="KW-1185">Reference proteome</keyword>
<proteinExistence type="predicted"/>
<protein>
    <submittedName>
        <fullName evidence="1">RelE family toxin-antitoxin system</fullName>
    </submittedName>
</protein>
<dbReference type="Pfam" id="PF06296">
    <property type="entry name" value="RelE"/>
    <property type="match status" value="1"/>
</dbReference>
<dbReference type="InterPro" id="IPR009387">
    <property type="entry name" value="HigB-2"/>
</dbReference>
<dbReference type="OrthoDB" id="8607264at2"/>
<name>A0A0J7XF05_9SPHN</name>
<sequence length="127" mass="14759">MTMTEEGQPRTFKTAWFSKAARKALIADTELCDAMEQVRKGQCDDLGGGVFKKRLDKNRHRSIILAKGERYWVYEYLFAKKDRENIEDDELADFRKLAKGYAGLRDEQVSQLLAEGDWLEICHDHQT</sequence>
<dbReference type="PATRIC" id="fig|1114963.3.peg.5171"/>
<reference evidence="1 2" key="1">
    <citation type="journal article" date="2015" name="G3 (Bethesda)">
        <title>Insights into Ongoing Evolution of the Hexachlorocyclohexane Catabolic Pathway from Comparative Genomics of Ten Sphingomonadaceae Strains.</title>
        <authorList>
            <person name="Pearce S.L."/>
            <person name="Oakeshott J.G."/>
            <person name="Pandey G."/>
        </authorList>
    </citation>
    <scope>NUCLEOTIDE SEQUENCE [LARGE SCALE GENOMIC DNA]</scope>
    <source>
        <strain evidence="1 2">LL02</strain>
    </source>
</reference>
<organism evidence="1 2">
    <name type="scientific">Novosphingobium barchaimii LL02</name>
    <dbReference type="NCBI Taxonomy" id="1114963"/>
    <lineage>
        <taxon>Bacteria</taxon>
        <taxon>Pseudomonadati</taxon>
        <taxon>Pseudomonadota</taxon>
        <taxon>Alphaproteobacteria</taxon>
        <taxon>Sphingomonadales</taxon>
        <taxon>Sphingomonadaceae</taxon>
        <taxon>Novosphingobium</taxon>
    </lineage>
</organism>
<accession>A0A0J7XF05</accession>
<gene>
    <name evidence="1" type="ORF">V474_12585</name>
</gene>
<evidence type="ECO:0000313" key="1">
    <source>
        <dbReference type="EMBL" id="KMS50397.1"/>
    </source>
</evidence>
<dbReference type="AlphaFoldDB" id="A0A0J7XF05"/>
<dbReference type="EMBL" id="JACU01000021">
    <property type="protein sequence ID" value="KMS50397.1"/>
    <property type="molecule type" value="Genomic_DNA"/>
</dbReference>
<dbReference type="PIRSF" id="PIRSF018634">
    <property type="entry name" value="UCP018634"/>
    <property type="match status" value="1"/>
</dbReference>
<evidence type="ECO:0000313" key="2">
    <source>
        <dbReference type="Proteomes" id="UP000052268"/>
    </source>
</evidence>
<comment type="caution">
    <text evidence="1">The sequence shown here is derived from an EMBL/GenBank/DDBJ whole genome shotgun (WGS) entry which is preliminary data.</text>
</comment>